<dbReference type="PANTHER" id="PTHR13832:SF565">
    <property type="entry name" value="AT28366P-RELATED"/>
    <property type="match status" value="1"/>
</dbReference>
<evidence type="ECO:0000256" key="3">
    <source>
        <dbReference type="ARBA" id="ARBA00006702"/>
    </source>
</evidence>
<dbReference type="PROSITE" id="PS51746">
    <property type="entry name" value="PPM_2"/>
    <property type="match status" value="1"/>
</dbReference>
<dbReference type="InterPro" id="IPR015655">
    <property type="entry name" value="PP2C"/>
</dbReference>
<dbReference type="SMART" id="SM00332">
    <property type="entry name" value="PP2Cc"/>
    <property type="match status" value="1"/>
</dbReference>
<evidence type="ECO:0000256" key="9">
    <source>
        <dbReference type="RuleBase" id="RU003465"/>
    </source>
</evidence>
<dbReference type="AlphaFoldDB" id="A0A085NK61"/>
<keyword evidence="6 9" id="KW-0378">Hydrolase</keyword>
<evidence type="ECO:0000256" key="4">
    <source>
        <dbReference type="ARBA" id="ARBA00013081"/>
    </source>
</evidence>
<evidence type="ECO:0000256" key="7">
    <source>
        <dbReference type="ARBA" id="ARBA00022912"/>
    </source>
</evidence>
<gene>
    <name evidence="11" type="ORF">M514_06126</name>
</gene>
<dbReference type="InterPro" id="IPR000222">
    <property type="entry name" value="PP2C_BS"/>
</dbReference>
<evidence type="ECO:0000256" key="5">
    <source>
        <dbReference type="ARBA" id="ARBA00022723"/>
    </source>
</evidence>
<proteinExistence type="inferred from homology"/>
<protein>
    <recommendedName>
        <fullName evidence="4">protein-serine/threonine phosphatase</fullName>
        <ecNumber evidence="4">3.1.3.16</ecNumber>
    </recommendedName>
</protein>
<dbReference type="PANTHER" id="PTHR13832">
    <property type="entry name" value="PROTEIN PHOSPHATASE 2C"/>
    <property type="match status" value="1"/>
</dbReference>
<organism evidence="11">
    <name type="scientific">Trichuris suis</name>
    <name type="common">pig whipworm</name>
    <dbReference type="NCBI Taxonomy" id="68888"/>
    <lineage>
        <taxon>Eukaryota</taxon>
        <taxon>Metazoa</taxon>
        <taxon>Ecdysozoa</taxon>
        <taxon>Nematoda</taxon>
        <taxon>Enoplea</taxon>
        <taxon>Dorylaimia</taxon>
        <taxon>Trichinellida</taxon>
        <taxon>Trichuridae</taxon>
        <taxon>Trichuris</taxon>
    </lineage>
</organism>
<dbReference type="Pfam" id="PF00481">
    <property type="entry name" value="PP2C"/>
    <property type="match status" value="1"/>
</dbReference>
<feature type="domain" description="PPM-type phosphatase" evidence="10">
    <location>
        <begin position="23"/>
        <end position="286"/>
    </location>
</feature>
<comment type="similarity">
    <text evidence="3 9">Belongs to the PP2C family.</text>
</comment>
<keyword evidence="7 9" id="KW-0904">Protein phosphatase</keyword>
<dbReference type="InterPro" id="IPR001932">
    <property type="entry name" value="PPM-type_phosphatase-like_dom"/>
</dbReference>
<evidence type="ECO:0000256" key="2">
    <source>
        <dbReference type="ARBA" id="ARBA00001946"/>
    </source>
</evidence>
<keyword evidence="8" id="KW-0464">Manganese</keyword>
<dbReference type="CDD" id="cd00143">
    <property type="entry name" value="PP2Cc"/>
    <property type="match status" value="1"/>
</dbReference>
<evidence type="ECO:0000256" key="8">
    <source>
        <dbReference type="ARBA" id="ARBA00023211"/>
    </source>
</evidence>
<dbReference type="GO" id="GO:0046872">
    <property type="term" value="F:metal ion binding"/>
    <property type="evidence" value="ECO:0007669"/>
    <property type="project" value="UniProtKB-KW"/>
</dbReference>
<sequence>MGASLSEPVTKRSTESCANDLYKVGSSSMQGWRISMEDAHIQLLAMPEDEGLSFFGVYDGHGGAAVARYASYYLHKRIVQSKAYEEGRIADAIREGYLLTDEEIFHREDNAGHMTGTTAVVVLIKDGILYCGNVGDSRAVVSSDGFARPLTVDHKPINDLEIKRIIAAGGWVEFNRVNGNLAMSRALGDFMYKRNDEKPVEEQIVIAVPDVCCWHLSDKDEFVVLACDGIWDVLSNQEVVDFCRERIAVEKEPDMICEELLTRCLAPDCQMGGLGCDNMTVILVCLIQNRSYKSLASKCAQPRPSSTPDKDGQPVWIYGSCPEEEEATVLCDLLPVGDQTLVSAQEEVTYVLNGEGEHGISLPVAVAHISREVQQTDRLSSESCVETIEIAGTYPISAGQNVADAEEGDKNVDVKRQCYVLLA</sequence>
<comment type="cofactor">
    <cofactor evidence="2">
        <name>Mg(2+)</name>
        <dbReference type="ChEBI" id="CHEBI:18420"/>
    </cofactor>
</comment>
<dbReference type="PROSITE" id="PS01032">
    <property type="entry name" value="PPM_1"/>
    <property type="match status" value="1"/>
</dbReference>
<dbReference type="SUPFAM" id="SSF81606">
    <property type="entry name" value="PP2C-like"/>
    <property type="match status" value="1"/>
</dbReference>
<dbReference type="FunFam" id="3.60.40.10:FF:000016">
    <property type="entry name" value="Protein phosphatase 2C"/>
    <property type="match status" value="1"/>
</dbReference>
<name>A0A085NK61_9BILA</name>
<dbReference type="EMBL" id="KL367492">
    <property type="protein sequence ID" value="KFD69857.1"/>
    <property type="molecule type" value="Genomic_DNA"/>
</dbReference>
<dbReference type="EC" id="3.1.3.16" evidence="4"/>
<accession>A0A085NK61</accession>
<dbReference type="InterPro" id="IPR036457">
    <property type="entry name" value="PPM-type-like_dom_sf"/>
</dbReference>
<keyword evidence="5" id="KW-0479">Metal-binding</keyword>
<evidence type="ECO:0000256" key="1">
    <source>
        <dbReference type="ARBA" id="ARBA00001936"/>
    </source>
</evidence>
<evidence type="ECO:0000259" key="10">
    <source>
        <dbReference type="PROSITE" id="PS51746"/>
    </source>
</evidence>
<feature type="non-terminal residue" evidence="11">
    <location>
        <position position="423"/>
    </location>
</feature>
<comment type="cofactor">
    <cofactor evidence="1">
        <name>Mn(2+)</name>
        <dbReference type="ChEBI" id="CHEBI:29035"/>
    </cofactor>
</comment>
<dbReference type="Gene3D" id="3.60.40.10">
    <property type="entry name" value="PPM-type phosphatase domain"/>
    <property type="match status" value="1"/>
</dbReference>
<evidence type="ECO:0000256" key="6">
    <source>
        <dbReference type="ARBA" id="ARBA00022801"/>
    </source>
</evidence>
<dbReference type="GO" id="GO:0004722">
    <property type="term" value="F:protein serine/threonine phosphatase activity"/>
    <property type="evidence" value="ECO:0007669"/>
    <property type="project" value="UniProtKB-EC"/>
</dbReference>
<dbReference type="Proteomes" id="UP000030758">
    <property type="component" value="Unassembled WGS sequence"/>
</dbReference>
<reference evidence="11" key="1">
    <citation type="journal article" date="2014" name="Nat. Genet.">
        <title>Genome and transcriptome of the porcine whipworm Trichuris suis.</title>
        <authorList>
            <person name="Jex A.R."/>
            <person name="Nejsum P."/>
            <person name="Schwarz E.M."/>
            <person name="Hu L."/>
            <person name="Young N.D."/>
            <person name="Hall R.S."/>
            <person name="Korhonen P.K."/>
            <person name="Liao S."/>
            <person name="Thamsborg S."/>
            <person name="Xia J."/>
            <person name="Xu P."/>
            <person name="Wang S."/>
            <person name="Scheerlinck J.P."/>
            <person name="Hofmann A."/>
            <person name="Sternberg P.W."/>
            <person name="Wang J."/>
            <person name="Gasser R.B."/>
        </authorList>
    </citation>
    <scope>NUCLEOTIDE SEQUENCE [LARGE SCALE GENOMIC DNA]</scope>
    <source>
        <strain evidence="11">DCEP-RM93F</strain>
    </source>
</reference>
<evidence type="ECO:0000313" key="11">
    <source>
        <dbReference type="EMBL" id="KFD69857.1"/>
    </source>
</evidence>